<comment type="caution">
    <text evidence="3">The sequence shown here is derived from an EMBL/GenBank/DDBJ whole genome shotgun (WGS) entry which is preliminary data.</text>
</comment>
<organism evidence="3 4">
    <name type="scientific">Brassica cretica</name>
    <name type="common">Mustard</name>
    <dbReference type="NCBI Taxonomy" id="69181"/>
    <lineage>
        <taxon>Eukaryota</taxon>
        <taxon>Viridiplantae</taxon>
        <taxon>Streptophyta</taxon>
        <taxon>Embryophyta</taxon>
        <taxon>Tracheophyta</taxon>
        <taxon>Spermatophyta</taxon>
        <taxon>Magnoliopsida</taxon>
        <taxon>eudicotyledons</taxon>
        <taxon>Gunneridae</taxon>
        <taxon>Pentapetalae</taxon>
        <taxon>rosids</taxon>
        <taxon>malvids</taxon>
        <taxon>Brassicales</taxon>
        <taxon>Brassicaceae</taxon>
        <taxon>Brassiceae</taxon>
        <taxon>Brassica</taxon>
    </lineage>
</organism>
<sequence length="438" mass="49992">MFGCKTGTTGKSLYVPILEVVPHSIFLDVGEVFGRRRWVLCSTSCPLSSAAFYIVVFHLCVIVIFNIAIPSVLFVATVSGWCLSSPNSDFGSGNLWNSGLRLSSPRSSPISVLYSLPEASMKTSLFEDNLQWAHVLTPQTHRNSTAPDELRTGQNRHAWLDHEKQWLALDRGYIKSHSASLDDPFNPSQFQKCHLPSRMFELLKKSKQQQDKQRNQRKRQNRFDDDEKWVRSGDRPFTKAKRSNRDVFDQNEPQTYVSLEKMLYKAIHAIRQLKKKRNTNTSPAPKQQSNFSSLSNSDLKNNVIGHYANKCQKQRPLVTLEDENVETEPEKEESLPIFDDFTHEPMEGLDEEQIIKPTKKNHLPFKKRTELKGVSPSPPYLRFLHLWSAPSLTPMQSPLRMDLSPPHQDPSCLLRPPVNTTATGGSFSRRPPWSQLPI</sequence>
<feature type="transmembrane region" description="Helical" evidence="2">
    <location>
        <begin position="50"/>
        <end position="76"/>
    </location>
</feature>
<feature type="region of interest" description="Disordered" evidence="1">
    <location>
        <begin position="403"/>
        <end position="438"/>
    </location>
</feature>
<keyword evidence="2" id="KW-0472">Membrane</keyword>
<dbReference type="AlphaFoldDB" id="A0A8S9HKU2"/>
<evidence type="ECO:0000313" key="3">
    <source>
        <dbReference type="EMBL" id="KAF2557417.1"/>
    </source>
</evidence>
<accession>A0A8S9HKU2</accession>
<evidence type="ECO:0000313" key="4">
    <source>
        <dbReference type="Proteomes" id="UP000712281"/>
    </source>
</evidence>
<feature type="region of interest" description="Disordered" evidence="1">
    <location>
        <begin position="275"/>
        <end position="297"/>
    </location>
</feature>
<feature type="compositionally biased region" description="Basic and acidic residues" evidence="1">
    <location>
        <begin position="205"/>
        <end position="214"/>
    </location>
</feature>
<feature type="region of interest" description="Disordered" evidence="1">
    <location>
        <begin position="205"/>
        <end position="249"/>
    </location>
</feature>
<name>A0A8S9HKU2_BRACR</name>
<feature type="compositionally biased region" description="Basic and acidic residues" evidence="1">
    <location>
        <begin position="221"/>
        <end position="248"/>
    </location>
</feature>
<proteinExistence type="predicted"/>
<keyword evidence="2" id="KW-1133">Transmembrane helix</keyword>
<feature type="compositionally biased region" description="Polar residues" evidence="1">
    <location>
        <begin position="279"/>
        <end position="297"/>
    </location>
</feature>
<gene>
    <name evidence="3" type="ORF">F2Q68_00016021</name>
</gene>
<dbReference type="EMBL" id="QGKW02001940">
    <property type="protein sequence ID" value="KAF2557417.1"/>
    <property type="molecule type" value="Genomic_DNA"/>
</dbReference>
<protein>
    <submittedName>
        <fullName evidence="3">Uncharacterized protein</fullName>
    </submittedName>
</protein>
<evidence type="ECO:0000256" key="1">
    <source>
        <dbReference type="SAM" id="MobiDB-lite"/>
    </source>
</evidence>
<keyword evidence="2" id="KW-0812">Transmembrane</keyword>
<evidence type="ECO:0000256" key="2">
    <source>
        <dbReference type="SAM" id="Phobius"/>
    </source>
</evidence>
<dbReference type="Proteomes" id="UP000712281">
    <property type="component" value="Unassembled WGS sequence"/>
</dbReference>
<reference evidence="3" key="1">
    <citation type="submission" date="2019-12" db="EMBL/GenBank/DDBJ databases">
        <title>Genome sequencing and annotation of Brassica cretica.</title>
        <authorList>
            <person name="Studholme D.J."/>
            <person name="Sarris P.F."/>
        </authorList>
    </citation>
    <scope>NUCLEOTIDE SEQUENCE</scope>
    <source>
        <strain evidence="3">PFS-001/15</strain>
        <tissue evidence="3">Leaf</tissue>
    </source>
</reference>